<feature type="transmembrane region" description="Helical" evidence="1">
    <location>
        <begin position="29"/>
        <end position="52"/>
    </location>
</feature>
<evidence type="ECO:0000256" key="1">
    <source>
        <dbReference type="SAM" id="Phobius"/>
    </source>
</evidence>
<proteinExistence type="predicted"/>
<feature type="non-terminal residue" evidence="2">
    <location>
        <position position="1"/>
    </location>
</feature>
<evidence type="ECO:0000313" key="3">
    <source>
        <dbReference type="Proteomes" id="UP000008694"/>
    </source>
</evidence>
<keyword evidence="1" id="KW-1133">Transmembrane helix</keyword>
<reference evidence="3" key="1">
    <citation type="journal article" date="2011" name="Nat. Genet.">
        <title>The Arabidopsis lyrata genome sequence and the basis of rapid genome size change.</title>
        <authorList>
            <person name="Hu T.T."/>
            <person name="Pattyn P."/>
            <person name="Bakker E.G."/>
            <person name="Cao J."/>
            <person name="Cheng J.-F."/>
            <person name="Clark R.M."/>
            <person name="Fahlgren N."/>
            <person name="Fawcett J.A."/>
            <person name="Grimwood J."/>
            <person name="Gundlach H."/>
            <person name="Haberer G."/>
            <person name="Hollister J.D."/>
            <person name="Ossowski S."/>
            <person name="Ottilar R.P."/>
            <person name="Salamov A.A."/>
            <person name="Schneeberger K."/>
            <person name="Spannagl M."/>
            <person name="Wang X."/>
            <person name="Yang L."/>
            <person name="Nasrallah M.E."/>
            <person name="Bergelson J."/>
            <person name="Carrington J.C."/>
            <person name="Gaut B.S."/>
            <person name="Schmutz J."/>
            <person name="Mayer K.F.X."/>
            <person name="Van de Peer Y."/>
            <person name="Grigoriev I.V."/>
            <person name="Nordborg M."/>
            <person name="Weigel D."/>
            <person name="Guo Y.-L."/>
        </authorList>
    </citation>
    <scope>NUCLEOTIDE SEQUENCE [LARGE SCALE GENOMIC DNA]</scope>
    <source>
        <strain evidence="3">cv. MN47</strain>
    </source>
</reference>
<dbReference type="EMBL" id="GL348718">
    <property type="protein sequence ID" value="EFH48807.1"/>
    <property type="molecule type" value="Genomic_DNA"/>
</dbReference>
<protein>
    <submittedName>
        <fullName evidence="2">Predicted protein</fullName>
    </submittedName>
</protein>
<sequence>KQSNSFPALEKIFNRKSTFFSKTQNFRRFVLRFLLLSSSSSSSTASVAYLLLLPSIVDYVGGSLFSLLLFFIVNDWLLAIRFFRLLFLIFS</sequence>
<dbReference type="Proteomes" id="UP000008694">
    <property type="component" value="Unassembled WGS sequence"/>
</dbReference>
<keyword evidence="1" id="KW-0812">Transmembrane</keyword>
<dbReference type="HOGENOM" id="CLU_2433288_0_0_1"/>
<gene>
    <name evidence="2" type="ORF">ARALYDRAFT_663191</name>
</gene>
<organism evidence="3">
    <name type="scientific">Arabidopsis lyrata subsp. lyrata</name>
    <name type="common">Lyre-leaved rock-cress</name>
    <dbReference type="NCBI Taxonomy" id="81972"/>
    <lineage>
        <taxon>Eukaryota</taxon>
        <taxon>Viridiplantae</taxon>
        <taxon>Streptophyta</taxon>
        <taxon>Embryophyta</taxon>
        <taxon>Tracheophyta</taxon>
        <taxon>Spermatophyta</taxon>
        <taxon>Magnoliopsida</taxon>
        <taxon>eudicotyledons</taxon>
        <taxon>Gunneridae</taxon>
        <taxon>Pentapetalae</taxon>
        <taxon>rosids</taxon>
        <taxon>malvids</taxon>
        <taxon>Brassicales</taxon>
        <taxon>Brassicaceae</taxon>
        <taxon>Camelineae</taxon>
        <taxon>Arabidopsis</taxon>
    </lineage>
</organism>
<evidence type="ECO:0000313" key="2">
    <source>
        <dbReference type="EMBL" id="EFH48807.1"/>
    </source>
</evidence>
<keyword evidence="1" id="KW-0472">Membrane</keyword>
<accession>D7LYW7</accession>
<keyword evidence="3" id="KW-1185">Reference proteome</keyword>
<dbReference type="Gramene" id="Al_scaffold_0006_3256">
    <property type="protein sequence ID" value="Al_scaffold_0006_3256"/>
    <property type="gene ID" value="Al_scaffold_0006_3256"/>
</dbReference>
<name>D7LYW7_ARALL</name>
<dbReference type="AlphaFoldDB" id="D7LYW7"/>
<feature type="transmembrane region" description="Helical" evidence="1">
    <location>
        <begin position="64"/>
        <end position="90"/>
    </location>
</feature>